<dbReference type="InterPro" id="IPR000217">
    <property type="entry name" value="Tubulin"/>
</dbReference>
<dbReference type="GO" id="GO:0007017">
    <property type="term" value="P:microtubule-based process"/>
    <property type="evidence" value="ECO:0007669"/>
    <property type="project" value="InterPro"/>
</dbReference>
<protein>
    <submittedName>
        <fullName evidence="7">Tubulin subunit beta-2</fullName>
    </submittedName>
</protein>
<keyword evidence="8" id="KW-1185">Reference proteome</keyword>
<sequence>QKLHNIKQIKQKTNDERSITRDITGHYTGKLLFLLVFGAIQTLNNQTNRGSRINRQCFQITHSLGGGTGSGMGTLLVAKIREEYPDRMLATFSVFPTLKEIDFELFDEMEQVSDTVVEPYNATLSVHQLIENTDEVMVIDNEALYFICNKILKLNTPNYGDLNHL</sequence>
<dbReference type="GO" id="GO:0005525">
    <property type="term" value="F:GTP binding"/>
    <property type="evidence" value="ECO:0007669"/>
    <property type="project" value="UniProtKB-UniRule"/>
</dbReference>
<dbReference type="EMBL" id="ASPP01033533">
    <property type="protein sequence ID" value="ETO03355.1"/>
    <property type="molecule type" value="Genomic_DNA"/>
</dbReference>
<dbReference type="InterPro" id="IPR036525">
    <property type="entry name" value="Tubulin/FtsZ_GTPase_sf"/>
</dbReference>
<evidence type="ECO:0000256" key="3">
    <source>
        <dbReference type="ARBA" id="ARBA00022741"/>
    </source>
</evidence>
<proteinExistence type="inferred from homology"/>
<comment type="similarity">
    <text evidence="1 5">Belongs to the tubulin family.</text>
</comment>
<reference evidence="7 8" key="1">
    <citation type="journal article" date="2013" name="Curr. Biol.">
        <title>The Genome of the Foraminiferan Reticulomyxa filosa.</title>
        <authorList>
            <person name="Glockner G."/>
            <person name="Hulsmann N."/>
            <person name="Schleicher M."/>
            <person name="Noegel A.A."/>
            <person name="Eichinger L."/>
            <person name="Gallinger C."/>
            <person name="Pawlowski J."/>
            <person name="Sierra R."/>
            <person name="Euteneuer U."/>
            <person name="Pillet L."/>
            <person name="Moustafa A."/>
            <person name="Platzer M."/>
            <person name="Groth M."/>
            <person name="Szafranski K."/>
            <person name="Schliwa M."/>
        </authorList>
    </citation>
    <scope>NUCLEOTIDE SEQUENCE [LARGE SCALE GENOMIC DNA]</scope>
</reference>
<dbReference type="AlphaFoldDB" id="X6LRJ4"/>
<accession>X6LRJ4</accession>
<feature type="non-terminal residue" evidence="7">
    <location>
        <position position="165"/>
    </location>
</feature>
<evidence type="ECO:0000256" key="2">
    <source>
        <dbReference type="ARBA" id="ARBA00022701"/>
    </source>
</evidence>
<dbReference type="SMART" id="SM00864">
    <property type="entry name" value="Tubulin"/>
    <property type="match status" value="1"/>
</dbReference>
<feature type="domain" description="Tubulin/FtsZ GTPase" evidence="6">
    <location>
        <begin position="5"/>
        <end position="165"/>
    </location>
</feature>
<name>X6LRJ4_RETFI</name>
<feature type="non-terminal residue" evidence="7">
    <location>
        <position position="1"/>
    </location>
</feature>
<evidence type="ECO:0000256" key="5">
    <source>
        <dbReference type="RuleBase" id="RU000352"/>
    </source>
</evidence>
<dbReference type="PROSITE" id="PS00227">
    <property type="entry name" value="TUBULIN"/>
    <property type="match status" value="1"/>
</dbReference>
<dbReference type="OrthoDB" id="1662883at2759"/>
<evidence type="ECO:0000256" key="4">
    <source>
        <dbReference type="ARBA" id="ARBA00023134"/>
    </source>
</evidence>
<keyword evidence="4 5" id="KW-0342">GTP-binding</keyword>
<organism evidence="7 8">
    <name type="scientific">Reticulomyxa filosa</name>
    <dbReference type="NCBI Taxonomy" id="46433"/>
    <lineage>
        <taxon>Eukaryota</taxon>
        <taxon>Sar</taxon>
        <taxon>Rhizaria</taxon>
        <taxon>Retaria</taxon>
        <taxon>Foraminifera</taxon>
        <taxon>Monothalamids</taxon>
        <taxon>Reticulomyxidae</taxon>
        <taxon>Reticulomyxa</taxon>
    </lineage>
</organism>
<comment type="caution">
    <text evidence="7">The sequence shown here is derived from an EMBL/GenBank/DDBJ whole genome shotgun (WGS) entry which is preliminary data.</text>
</comment>
<dbReference type="Proteomes" id="UP000023152">
    <property type="component" value="Unassembled WGS sequence"/>
</dbReference>
<evidence type="ECO:0000256" key="1">
    <source>
        <dbReference type="ARBA" id="ARBA00009636"/>
    </source>
</evidence>
<gene>
    <name evidence="7" type="ORF">RFI_34055</name>
</gene>
<dbReference type="InterPro" id="IPR017975">
    <property type="entry name" value="Tubulin_CS"/>
</dbReference>
<dbReference type="SUPFAM" id="SSF52490">
    <property type="entry name" value="Tubulin nucleotide-binding domain-like"/>
    <property type="match status" value="1"/>
</dbReference>
<dbReference type="PRINTS" id="PR01161">
    <property type="entry name" value="TUBULIN"/>
</dbReference>
<dbReference type="GO" id="GO:0005874">
    <property type="term" value="C:microtubule"/>
    <property type="evidence" value="ECO:0007669"/>
    <property type="project" value="UniProtKB-KW"/>
</dbReference>
<dbReference type="PANTHER" id="PTHR11588">
    <property type="entry name" value="TUBULIN"/>
    <property type="match status" value="1"/>
</dbReference>
<keyword evidence="3 5" id="KW-0547">Nucleotide-binding</keyword>
<evidence type="ECO:0000313" key="7">
    <source>
        <dbReference type="EMBL" id="ETO03355.1"/>
    </source>
</evidence>
<dbReference type="InterPro" id="IPR003008">
    <property type="entry name" value="Tubulin_FtsZ_GTPase"/>
</dbReference>
<evidence type="ECO:0000259" key="6">
    <source>
        <dbReference type="SMART" id="SM00864"/>
    </source>
</evidence>
<dbReference type="Pfam" id="PF00091">
    <property type="entry name" value="Tubulin"/>
    <property type="match status" value="1"/>
</dbReference>
<dbReference type="Gene3D" id="3.40.50.1440">
    <property type="entry name" value="Tubulin/FtsZ, GTPase domain"/>
    <property type="match status" value="1"/>
</dbReference>
<keyword evidence="2 5" id="KW-0493">Microtubule</keyword>
<evidence type="ECO:0000313" key="8">
    <source>
        <dbReference type="Proteomes" id="UP000023152"/>
    </source>
</evidence>